<gene>
    <name evidence="1" type="ORF">HNR60_004556</name>
</gene>
<name>A0A7W8E194_9BRAD</name>
<dbReference type="EMBL" id="JACHIH010000046">
    <property type="protein sequence ID" value="MBB5049772.1"/>
    <property type="molecule type" value="Genomic_DNA"/>
</dbReference>
<sequence>MLMLGHYPLLYCGKDAVLYQCVACGSERTKVNYAVPETGH</sequence>
<dbReference type="Proteomes" id="UP000542353">
    <property type="component" value="Unassembled WGS sequence"/>
</dbReference>
<keyword evidence="2" id="KW-1185">Reference proteome</keyword>
<dbReference type="AlphaFoldDB" id="A0A7W8E194"/>
<organism evidence="1 2">
    <name type="scientific">Rhodopseudomonas rhenobacensis</name>
    <dbReference type="NCBI Taxonomy" id="87461"/>
    <lineage>
        <taxon>Bacteria</taxon>
        <taxon>Pseudomonadati</taxon>
        <taxon>Pseudomonadota</taxon>
        <taxon>Alphaproteobacteria</taxon>
        <taxon>Hyphomicrobiales</taxon>
        <taxon>Nitrobacteraceae</taxon>
        <taxon>Rhodopseudomonas</taxon>
    </lineage>
</organism>
<dbReference type="RefSeq" id="WP_283810659.1">
    <property type="nucleotide sequence ID" value="NZ_JACHIH010000046.1"/>
</dbReference>
<proteinExistence type="predicted"/>
<accession>A0A7W8E194</accession>
<evidence type="ECO:0000313" key="2">
    <source>
        <dbReference type="Proteomes" id="UP000542353"/>
    </source>
</evidence>
<reference evidence="1 2" key="1">
    <citation type="submission" date="2020-08" db="EMBL/GenBank/DDBJ databases">
        <title>Genomic Encyclopedia of Type Strains, Phase IV (KMG-IV): sequencing the most valuable type-strain genomes for metagenomic binning, comparative biology and taxonomic classification.</title>
        <authorList>
            <person name="Goeker M."/>
        </authorList>
    </citation>
    <scope>NUCLEOTIDE SEQUENCE [LARGE SCALE GENOMIC DNA]</scope>
    <source>
        <strain evidence="1 2">DSM 12706</strain>
    </source>
</reference>
<comment type="caution">
    <text evidence="1">The sequence shown here is derived from an EMBL/GenBank/DDBJ whole genome shotgun (WGS) entry which is preliminary data.</text>
</comment>
<evidence type="ECO:0000313" key="1">
    <source>
        <dbReference type="EMBL" id="MBB5049772.1"/>
    </source>
</evidence>
<protein>
    <submittedName>
        <fullName evidence="1">Uncharacterized protein</fullName>
    </submittedName>
</protein>